<proteinExistence type="predicted"/>
<dbReference type="RefSeq" id="WP_413780709.1">
    <property type="nucleotide sequence ID" value="NZ_JAUOZS010000001.1"/>
</dbReference>
<evidence type="ECO:0000313" key="2">
    <source>
        <dbReference type="EMBL" id="MDT8902223.1"/>
    </source>
</evidence>
<feature type="region of interest" description="Disordered" evidence="1">
    <location>
        <begin position="154"/>
        <end position="195"/>
    </location>
</feature>
<sequence length="195" mass="22056">MKTHDTVCILPLNLAVIQEEVTRMAAWADRWVRGYPFRDYAEAPQPVVTTERTAKKTAKIPDNYIELIAKERADQIGRDLFYSYMSGKHTLMDAMAGYLSMIPLDTVEYEAALQAVKDTIQKEAMFTHKDEVLLGVQQQEWKLRKEVLQRQKQRIIPMKGGSANVDDQAAGDPERAGDQGTGGERRPCESDPRGE</sequence>
<evidence type="ECO:0000256" key="1">
    <source>
        <dbReference type="SAM" id="MobiDB-lite"/>
    </source>
</evidence>
<protein>
    <submittedName>
        <fullName evidence="2">Uncharacterized protein</fullName>
    </submittedName>
</protein>
<feature type="compositionally biased region" description="Basic and acidic residues" evidence="1">
    <location>
        <begin position="172"/>
        <end position="195"/>
    </location>
</feature>
<accession>A0ABU3P112</accession>
<dbReference type="Proteomes" id="UP001254848">
    <property type="component" value="Unassembled WGS sequence"/>
</dbReference>
<reference evidence="2 3" key="1">
    <citation type="submission" date="2023-07" db="EMBL/GenBank/DDBJ databases">
        <title>The novel representative of Negativicutes class, Anaeroselena agilis gen. nov. sp. nov.</title>
        <authorList>
            <person name="Prokofeva M.I."/>
            <person name="Elcheninov A.G."/>
            <person name="Klyukina A."/>
            <person name="Kublanov I.V."/>
            <person name="Frolov E.N."/>
            <person name="Podosokorskaya O.A."/>
        </authorList>
    </citation>
    <scope>NUCLEOTIDE SEQUENCE [LARGE SCALE GENOMIC DNA]</scope>
    <source>
        <strain evidence="2 3">4137-cl</strain>
    </source>
</reference>
<keyword evidence="3" id="KW-1185">Reference proteome</keyword>
<gene>
    <name evidence="2" type="ORF">Q4T40_13280</name>
</gene>
<organism evidence="2 3">
    <name type="scientific">Anaeroselena agilis</name>
    <dbReference type="NCBI Taxonomy" id="3063788"/>
    <lineage>
        <taxon>Bacteria</taxon>
        <taxon>Bacillati</taxon>
        <taxon>Bacillota</taxon>
        <taxon>Negativicutes</taxon>
        <taxon>Acetonemataceae</taxon>
        <taxon>Anaeroselena</taxon>
    </lineage>
</organism>
<dbReference type="EMBL" id="JAUOZS010000001">
    <property type="protein sequence ID" value="MDT8902223.1"/>
    <property type="molecule type" value="Genomic_DNA"/>
</dbReference>
<evidence type="ECO:0000313" key="3">
    <source>
        <dbReference type="Proteomes" id="UP001254848"/>
    </source>
</evidence>
<comment type="caution">
    <text evidence="2">The sequence shown here is derived from an EMBL/GenBank/DDBJ whole genome shotgun (WGS) entry which is preliminary data.</text>
</comment>
<name>A0ABU3P112_9FIRM</name>